<accession>A0AAV6GDU1</accession>
<evidence type="ECO:0000313" key="7">
    <source>
        <dbReference type="Proteomes" id="UP000823561"/>
    </source>
</evidence>
<dbReference type="Pfam" id="PF02191">
    <property type="entry name" value="OLF"/>
    <property type="match status" value="1"/>
</dbReference>
<feature type="disulfide bond" evidence="3">
    <location>
        <begin position="140"/>
        <end position="322"/>
    </location>
</feature>
<keyword evidence="4" id="KW-0732">Signal</keyword>
<protein>
    <recommendedName>
        <fullName evidence="5">Olfactomedin-like domain-containing protein</fullName>
    </recommendedName>
</protein>
<dbReference type="PROSITE" id="PS51132">
    <property type="entry name" value="OLF"/>
    <property type="match status" value="1"/>
</dbReference>
<dbReference type="PANTHER" id="PTHR23192">
    <property type="entry name" value="OLFACTOMEDIN-RELATED"/>
    <property type="match status" value="1"/>
</dbReference>
<organism evidence="6 7">
    <name type="scientific">Alosa alosa</name>
    <name type="common">allis shad</name>
    <dbReference type="NCBI Taxonomy" id="278164"/>
    <lineage>
        <taxon>Eukaryota</taxon>
        <taxon>Metazoa</taxon>
        <taxon>Chordata</taxon>
        <taxon>Craniata</taxon>
        <taxon>Vertebrata</taxon>
        <taxon>Euteleostomi</taxon>
        <taxon>Actinopterygii</taxon>
        <taxon>Neopterygii</taxon>
        <taxon>Teleostei</taxon>
        <taxon>Clupei</taxon>
        <taxon>Clupeiformes</taxon>
        <taxon>Clupeoidei</taxon>
        <taxon>Clupeidae</taxon>
        <taxon>Alosa</taxon>
    </lineage>
</organism>
<proteinExistence type="predicted"/>
<dbReference type="SMART" id="SM00284">
    <property type="entry name" value="OLF"/>
    <property type="match status" value="1"/>
</dbReference>
<dbReference type="GO" id="GO:0007165">
    <property type="term" value="P:signal transduction"/>
    <property type="evidence" value="ECO:0007669"/>
    <property type="project" value="TreeGrafter"/>
</dbReference>
<feature type="chain" id="PRO_5043529199" description="Olfactomedin-like domain-containing protein" evidence="4">
    <location>
        <begin position="22"/>
        <end position="400"/>
    </location>
</feature>
<evidence type="ECO:0000259" key="5">
    <source>
        <dbReference type="PROSITE" id="PS51132"/>
    </source>
</evidence>
<keyword evidence="2" id="KW-0964">Secreted</keyword>
<sequence length="400" mass="45655">MYIRLLHLATLLLLASNPSHAQRITSDLAMMQYFQARLIQLEERLIKCDQNIQVYGQKIYDLTNEMHGQVNHIRAHKSEVRMQVENVALRVGRLERDMEYVQTRIPNEPQVDMEEALLDQQLKEARKLREKAKVNIGTDCGTVLTGVKSMKIVKKTGDVYGAWLRDPTEGSAKVYYFDGTKNDTMLEYTSVKTFRESNSNQKANTIKLPFPWQGTGHIVYDGFVYYHQADTTNRIVKVHLLNRTVSDSILLPGVGHLPAYALSPHTFVHLVVDEIGLWSIHADPDLGGNLVITKLDPGTMHVEHSWDTPCKSQDAEAAFLICGTMYVVYNTRHGGRSSIRCLHDIHDTILNAEPPLLFFPKGYTSHASMQYYPKDKQLFSWDDGYQTIYKLDVKKKNMAI</sequence>
<feature type="domain" description="Olfactomedin-like" evidence="5">
    <location>
        <begin position="139"/>
        <end position="395"/>
    </location>
</feature>
<dbReference type="AlphaFoldDB" id="A0AAV6GDU1"/>
<reference evidence="6" key="1">
    <citation type="submission" date="2020-10" db="EMBL/GenBank/DDBJ databases">
        <title>Chromosome-scale genome assembly of the Allis shad, Alosa alosa.</title>
        <authorList>
            <person name="Margot Z."/>
            <person name="Christophe K."/>
            <person name="Cabau C."/>
            <person name="Louis A."/>
            <person name="Berthelot C."/>
            <person name="Parey E."/>
            <person name="Roest Crollius H."/>
            <person name="Montfort J."/>
            <person name="Robinson-Rechavi M."/>
            <person name="Bucao C."/>
            <person name="Bouchez O."/>
            <person name="Gislard M."/>
            <person name="Lluch J."/>
            <person name="Milhes M."/>
            <person name="Lampietro C."/>
            <person name="Lopez Roques C."/>
            <person name="Donnadieu C."/>
            <person name="Braasch I."/>
            <person name="Desvignes T."/>
            <person name="Postlethwait J."/>
            <person name="Bobe J."/>
            <person name="Guiguen Y."/>
        </authorList>
    </citation>
    <scope>NUCLEOTIDE SEQUENCE</scope>
    <source>
        <strain evidence="6">M-15738</strain>
        <tissue evidence="6">Blood</tissue>
    </source>
</reference>
<name>A0AAV6GDU1_9TELE</name>
<evidence type="ECO:0000256" key="4">
    <source>
        <dbReference type="SAM" id="SignalP"/>
    </source>
</evidence>
<dbReference type="Proteomes" id="UP000823561">
    <property type="component" value="Chromosome 11"/>
</dbReference>
<keyword evidence="7" id="KW-1185">Reference proteome</keyword>
<keyword evidence="3" id="KW-1015">Disulfide bond</keyword>
<evidence type="ECO:0000256" key="1">
    <source>
        <dbReference type="ARBA" id="ARBA00004613"/>
    </source>
</evidence>
<dbReference type="EMBL" id="JADWDJ010000011">
    <property type="protein sequence ID" value="KAG5273289.1"/>
    <property type="molecule type" value="Genomic_DNA"/>
</dbReference>
<dbReference type="GO" id="GO:0005615">
    <property type="term" value="C:extracellular space"/>
    <property type="evidence" value="ECO:0007669"/>
    <property type="project" value="TreeGrafter"/>
</dbReference>
<evidence type="ECO:0000313" key="6">
    <source>
        <dbReference type="EMBL" id="KAG5273289.1"/>
    </source>
</evidence>
<feature type="signal peptide" evidence="4">
    <location>
        <begin position="1"/>
        <end position="21"/>
    </location>
</feature>
<evidence type="ECO:0000256" key="2">
    <source>
        <dbReference type="ARBA" id="ARBA00022525"/>
    </source>
</evidence>
<dbReference type="InterPro" id="IPR003112">
    <property type="entry name" value="Olfac-like_dom"/>
</dbReference>
<comment type="caution">
    <text evidence="6">The sequence shown here is derived from an EMBL/GenBank/DDBJ whole genome shotgun (WGS) entry which is preliminary data.</text>
</comment>
<evidence type="ECO:0000256" key="3">
    <source>
        <dbReference type="PROSITE-ProRule" id="PRU00446"/>
    </source>
</evidence>
<gene>
    <name evidence="6" type="ORF">AALO_G00149730</name>
</gene>
<dbReference type="InterPro" id="IPR050605">
    <property type="entry name" value="Olfactomedin-like_domain"/>
</dbReference>
<comment type="subcellular location">
    <subcellularLocation>
        <location evidence="1">Secreted</location>
    </subcellularLocation>
</comment>
<dbReference type="PANTHER" id="PTHR23192:SF13">
    <property type="entry name" value="OLFACTOMEDIN-LIKE PROTEIN 1"/>
    <property type="match status" value="1"/>
</dbReference>